<keyword evidence="2" id="KW-1003">Cell membrane</keyword>
<keyword evidence="8" id="KW-1185">Reference proteome</keyword>
<dbReference type="Proteomes" id="UP000184476">
    <property type="component" value="Unassembled WGS sequence"/>
</dbReference>
<evidence type="ECO:0000256" key="1">
    <source>
        <dbReference type="ARBA" id="ARBA00004141"/>
    </source>
</evidence>
<dbReference type="CDD" id="cd16914">
    <property type="entry name" value="EcfT"/>
    <property type="match status" value="1"/>
</dbReference>
<evidence type="ECO:0000313" key="7">
    <source>
        <dbReference type="EMBL" id="SHF39186.1"/>
    </source>
</evidence>
<feature type="transmembrane region" description="Helical" evidence="6">
    <location>
        <begin position="227"/>
        <end position="248"/>
    </location>
</feature>
<accession>A0A1M5B9V0</accession>
<sequence length="249" mass="28297">MAGDNILKLNPLTKITFAICLSISVFFADYPYALGCFIVLCFIAGFYRILKDYLIMLLKTLFIIIIFMFILQALFYPGHEIVWQWKFISIKQEGLMYALSLSSKILVIGGSILLFFKTTHVKDLVSSLEQVGLSPAFAYVILSTLQIIPQMEKRSRQIMDAQRSRGVETEGNLLSRAKAFIPSLGPLILSSIVGTEERAITLEARAFSAPVKKVRAHVVKETPTDKWLRILFISLLILFMIWRVVLWII</sequence>
<comment type="subcellular location">
    <subcellularLocation>
        <location evidence="1">Membrane</location>
        <topology evidence="1">Multi-pass membrane protein</topology>
    </subcellularLocation>
</comment>
<dbReference type="InterPro" id="IPR051611">
    <property type="entry name" value="ECF_transporter_component"/>
</dbReference>
<keyword evidence="4 6" id="KW-1133">Transmembrane helix</keyword>
<dbReference type="AlphaFoldDB" id="A0A1M5B9V0"/>
<evidence type="ECO:0000256" key="4">
    <source>
        <dbReference type="ARBA" id="ARBA00022989"/>
    </source>
</evidence>
<protein>
    <submittedName>
        <fullName evidence="7">Cobalt/nickel transport system permease protein/energy-coupling factor transport system permease protein</fullName>
    </submittedName>
</protein>
<dbReference type="EMBL" id="FQVL01000020">
    <property type="protein sequence ID" value="SHF39186.1"/>
    <property type="molecule type" value="Genomic_DNA"/>
</dbReference>
<feature type="transmembrane region" description="Helical" evidence="6">
    <location>
        <begin position="15"/>
        <end position="47"/>
    </location>
</feature>
<feature type="transmembrane region" description="Helical" evidence="6">
    <location>
        <begin position="95"/>
        <end position="116"/>
    </location>
</feature>
<evidence type="ECO:0000256" key="5">
    <source>
        <dbReference type="ARBA" id="ARBA00023136"/>
    </source>
</evidence>
<evidence type="ECO:0000256" key="2">
    <source>
        <dbReference type="ARBA" id="ARBA00022475"/>
    </source>
</evidence>
<dbReference type="Pfam" id="PF02361">
    <property type="entry name" value="CbiQ"/>
    <property type="match status" value="1"/>
</dbReference>
<dbReference type="OrthoDB" id="166227at2"/>
<evidence type="ECO:0000256" key="3">
    <source>
        <dbReference type="ARBA" id="ARBA00022692"/>
    </source>
</evidence>
<reference evidence="7 8" key="1">
    <citation type="submission" date="2016-11" db="EMBL/GenBank/DDBJ databases">
        <authorList>
            <person name="Jaros S."/>
            <person name="Januszkiewicz K."/>
            <person name="Wedrychowicz H."/>
        </authorList>
    </citation>
    <scope>NUCLEOTIDE SEQUENCE [LARGE SCALE GENOMIC DNA]</scope>
    <source>
        <strain evidence="7 8">DSM 44666</strain>
    </source>
</reference>
<dbReference type="GO" id="GO:0005886">
    <property type="term" value="C:plasma membrane"/>
    <property type="evidence" value="ECO:0007669"/>
    <property type="project" value="UniProtKB-ARBA"/>
</dbReference>
<keyword evidence="3 6" id="KW-0812">Transmembrane</keyword>
<feature type="transmembrane region" description="Helical" evidence="6">
    <location>
        <begin position="53"/>
        <end position="75"/>
    </location>
</feature>
<name>A0A1M5B9V0_9BACL</name>
<gene>
    <name evidence="7" type="ORF">SAMN05444392_1203</name>
</gene>
<dbReference type="PANTHER" id="PTHR34857:SF2">
    <property type="entry name" value="SLL0384 PROTEIN"/>
    <property type="match status" value="1"/>
</dbReference>
<evidence type="ECO:0000313" key="8">
    <source>
        <dbReference type="Proteomes" id="UP000184476"/>
    </source>
</evidence>
<organism evidence="7 8">
    <name type="scientific">Seinonella peptonophila</name>
    <dbReference type="NCBI Taxonomy" id="112248"/>
    <lineage>
        <taxon>Bacteria</taxon>
        <taxon>Bacillati</taxon>
        <taxon>Bacillota</taxon>
        <taxon>Bacilli</taxon>
        <taxon>Bacillales</taxon>
        <taxon>Thermoactinomycetaceae</taxon>
        <taxon>Seinonella</taxon>
    </lineage>
</organism>
<keyword evidence="5 6" id="KW-0472">Membrane</keyword>
<dbReference type="PANTHER" id="PTHR34857">
    <property type="entry name" value="SLL0384 PROTEIN"/>
    <property type="match status" value="1"/>
</dbReference>
<dbReference type="STRING" id="112248.SAMN05444392_1203"/>
<dbReference type="RefSeq" id="WP_073158235.1">
    <property type="nucleotide sequence ID" value="NZ_FQVL01000020.1"/>
</dbReference>
<proteinExistence type="predicted"/>
<evidence type="ECO:0000256" key="6">
    <source>
        <dbReference type="SAM" id="Phobius"/>
    </source>
</evidence>
<dbReference type="InterPro" id="IPR003339">
    <property type="entry name" value="ABC/ECF_trnsptr_transmembrane"/>
</dbReference>